<evidence type="ECO:0000313" key="2">
    <source>
        <dbReference type="EMBL" id="ETE69514.1"/>
    </source>
</evidence>
<organism evidence="2 3">
    <name type="scientific">Ophiophagus hannah</name>
    <name type="common">King cobra</name>
    <name type="synonym">Naja hannah</name>
    <dbReference type="NCBI Taxonomy" id="8665"/>
    <lineage>
        <taxon>Eukaryota</taxon>
        <taxon>Metazoa</taxon>
        <taxon>Chordata</taxon>
        <taxon>Craniata</taxon>
        <taxon>Vertebrata</taxon>
        <taxon>Euteleostomi</taxon>
        <taxon>Lepidosauria</taxon>
        <taxon>Squamata</taxon>
        <taxon>Bifurcata</taxon>
        <taxon>Unidentata</taxon>
        <taxon>Episquamata</taxon>
        <taxon>Toxicofera</taxon>
        <taxon>Serpentes</taxon>
        <taxon>Colubroidea</taxon>
        <taxon>Elapidae</taxon>
        <taxon>Elapinae</taxon>
        <taxon>Ophiophagus</taxon>
    </lineage>
</organism>
<proteinExistence type="predicted"/>
<evidence type="ECO:0000256" key="1">
    <source>
        <dbReference type="SAM" id="MobiDB-lite"/>
    </source>
</evidence>
<dbReference type="AlphaFoldDB" id="V8P4N9"/>
<accession>V8P4N9</accession>
<name>V8P4N9_OPHHA</name>
<feature type="compositionally biased region" description="Basic and acidic residues" evidence="1">
    <location>
        <begin position="351"/>
        <end position="370"/>
    </location>
</feature>
<feature type="region of interest" description="Disordered" evidence="1">
    <location>
        <begin position="351"/>
        <end position="379"/>
    </location>
</feature>
<feature type="region of interest" description="Disordered" evidence="1">
    <location>
        <begin position="402"/>
        <end position="459"/>
    </location>
</feature>
<dbReference type="Proteomes" id="UP000018936">
    <property type="component" value="Unassembled WGS sequence"/>
</dbReference>
<evidence type="ECO:0000313" key="3">
    <source>
        <dbReference type="Proteomes" id="UP000018936"/>
    </source>
</evidence>
<comment type="caution">
    <text evidence="2">The sequence shown here is derived from an EMBL/GenBank/DDBJ whole genome shotgun (WGS) entry which is preliminary data.</text>
</comment>
<dbReference type="EMBL" id="AZIM01000748">
    <property type="protein sequence ID" value="ETE69514.1"/>
    <property type="molecule type" value="Genomic_DNA"/>
</dbReference>
<reference evidence="2 3" key="1">
    <citation type="journal article" date="2013" name="Proc. Natl. Acad. Sci. U.S.A.">
        <title>The king cobra genome reveals dynamic gene evolution and adaptation in the snake venom system.</title>
        <authorList>
            <person name="Vonk F.J."/>
            <person name="Casewell N.R."/>
            <person name="Henkel C.V."/>
            <person name="Heimberg A.M."/>
            <person name="Jansen H.J."/>
            <person name="McCleary R.J."/>
            <person name="Kerkkamp H.M."/>
            <person name="Vos R.A."/>
            <person name="Guerreiro I."/>
            <person name="Calvete J.J."/>
            <person name="Wuster W."/>
            <person name="Woods A.E."/>
            <person name="Logan J.M."/>
            <person name="Harrison R.A."/>
            <person name="Castoe T.A."/>
            <person name="de Koning A.P."/>
            <person name="Pollock D.D."/>
            <person name="Yandell M."/>
            <person name="Calderon D."/>
            <person name="Renjifo C."/>
            <person name="Currier R.B."/>
            <person name="Salgado D."/>
            <person name="Pla D."/>
            <person name="Sanz L."/>
            <person name="Hyder A.S."/>
            <person name="Ribeiro J.M."/>
            <person name="Arntzen J.W."/>
            <person name="van den Thillart G.E."/>
            <person name="Boetzer M."/>
            <person name="Pirovano W."/>
            <person name="Dirks R.P."/>
            <person name="Spaink H.P."/>
            <person name="Duboule D."/>
            <person name="McGlinn E."/>
            <person name="Kini R.M."/>
            <person name="Richardson M.K."/>
        </authorList>
    </citation>
    <scope>NUCLEOTIDE SEQUENCE</scope>
    <source>
        <tissue evidence="2">Blood</tissue>
    </source>
</reference>
<gene>
    <name evidence="2" type="ORF">L345_04684</name>
</gene>
<keyword evidence="3" id="KW-1185">Reference proteome</keyword>
<feature type="non-terminal residue" evidence="2">
    <location>
        <position position="1"/>
    </location>
</feature>
<sequence>MTKTPKRKRAFASASREGCILSRFRMTRAQLGVRGRLGWCLDAGPSFIFLGAESCFVLSFELLASVTVMNPMNASVQYSKICGAATKKRESTYFQSTRGQDKKHWVETNQGEKLWVLHHEVFKRLGSQLPEMKISKIPSSSILFQRMDWKGEPTTSLFQSTYLGSPIRAELGHFFYGRCFEAKGCCSLPLTMALGRPGLTPWSFQTGRRTQGEGGRPDLAFCGASRGRLSFCVWHDHIRGVVRQMFPFRGNQEKSCSLLALVFSSVVLVRCHNYCKPFPPLTNMAAPGFTIRVAASLASLFSMVPWSGLVRDDGGRQEKPEPSWLRRGWAMRRRPALSGCGWNVRRERQAGRKRWREGSRRGLAEGRRGESGGLTAWGGREASVGDAAKRLQETEREVWAQARSGGMSGATQRNPSQRGCEGRASDSWVLEGSPRLGLERKETMGSAIGQTRKEPKPKTAIFGLKRGERKRGRRC</sequence>
<protein>
    <submittedName>
        <fullName evidence="2">Uncharacterized protein</fullName>
    </submittedName>
</protein>